<gene>
    <name evidence="7" type="ORF">METZ01_LOCUS154347</name>
</gene>
<evidence type="ECO:0000256" key="4">
    <source>
        <dbReference type="ARBA" id="ARBA00022692"/>
    </source>
</evidence>
<dbReference type="PANTHER" id="PTHR30026:SF20">
    <property type="entry name" value="OUTER MEMBRANE PROTEIN TOLC"/>
    <property type="match status" value="1"/>
</dbReference>
<protein>
    <recommendedName>
        <fullName evidence="8">Outer membrane efflux protein</fullName>
    </recommendedName>
</protein>
<keyword evidence="5" id="KW-0472">Membrane</keyword>
<sequence length="455" mass="50493">MKKYCSMVLLLVVGTAAPVTCYAATEDVPTLIMEQQTTEQFIVDLQQAIYNHPTFLAANAAVAQSSERVNIAKSGLKPQVGLTGSGTKSFASSKENEFSFFGQTSRIQDRTDASLVISQLLFDSSTGHEIKVQENTELADQLARDQAVVQLALKMLTNCLDTASFSLLKTMVADSVARHQEITDQIKVRVESGRAPMREYSRANARLAEARAKQVNTDLNHRGALAEFRQLMPNTQACEKMLTVGAENLVLDSQLAIEEALAYNPAIQESALRIKAAEENLAKQQSNLGPRITLDVRGDKYNSEQFFLSDLPDYDLYAGINFNVDLYSGGRKKSQINVAFEQLNESRYRQAELVKIITANTESLLTELNNAETRVQIFQQAFLANADSRENLRLQFVSANVSLLELLQAERDFLESSENMVLNQRSVLLAEFTELALLGRLLNFIGQDNSAMIAR</sequence>
<evidence type="ECO:0008006" key="8">
    <source>
        <dbReference type="Google" id="ProtNLM"/>
    </source>
</evidence>
<dbReference type="GO" id="GO:0015562">
    <property type="term" value="F:efflux transmembrane transporter activity"/>
    <property type="evidence" value="ECO:0007669"/>
    <property type="project" value="InterPro"/>
</dbReference>
<dbReference type="GO" id="GO:1990281">
    <property type="term" value="C:efflux pump complex"/>
    <property type="evidence" value="ECO:0007669"/>
    <property type="project" value="TreeGrafter"/>
</dbReference>
<evidence type="ECO:0000256" key="1">
    <source>
        <dbReference type="ARBA" id="ARBA00004442"/>
    </source>
</evidence>
<dbReference type="PANTHER" id="PTHR30026">
    <property type="entry name" value="OUTER MEMBRANE PROTEIN TOLC"/>
    <property type="match status" value="1"/>
</dbReference>
<accession>A0A382AKG3</accession>
<keyword evidence="6" id="KW-0998">Cell outer membrane</keyword>
<dbReference type="Pfam" id="PF02321">
    <property type="entry name" value="OEP"/>
    <property type="match status" value="2"/>
</dbReference>
<keyword evidence="2" id="KW-0813">Transport</keyword>
<evidence type="ECO:0000256" key="2">
    <source>
        <dbReference type="ARBA" id="ARBA00022448"/>
    </source>
</evidence>
<name>A0A382AKG3_9ZZZZ</name>
<organism evidence="7">
    <name type="scientific">marine metagenome</name>
    <dbReference type="NCBI Taxonomy" id="408172"/>
    <lineage>
        <taxon>unclassified sequences</taxon>
        <taxon>metagenomes</taxon>
        <taxon>ecological metagenomes</taxon>
    </lineage>
</organism>
<evidence type="ECO:0000256" key="5">
    <source>
        <dbReference type="ARBA" id="ARBA00023136"/>
    </source>
</evidence>
<dbReference type="InterPro" id="IPR051906">
    <property type="entry name" value="TolC-like"/>
</dbReference>
<dbReference type="Gene3D" id="1.20.1600.10">
    <property type="entry name" value="Outer membrane efflux proteins (OEP)"/>
    <property type="match status" value="1"/>
</dbReference>
<dbReference type="SUPFAM" id="SSF56954">
    <property type="entry name" value="Outer membrane efflux proteins (OEP)"/>
    <property type="match status" value="1"/>
</dbReference>
<dbReference type="EMBL" id="UINC01025610">
    <property type="protein sequence ID" value="SVB01493.1"/>
    <property type="molecule type" value="Genomic_DNA"/>
</dbReference>
<proteinExistence type="predicted"/>
<keyword evidence="3" id="KW-1134">Transmembrane beta strand</keyword>
<evidence type="ECO:0000256" key="6">
    <source>
        <dbReference type="ARBA" id="ARBA00023237"/>
    </source>
</evidence>
<comment type="subcellular location">
    <subcellularLocation>
        <location evidence="1">Cell outer membrane</location>
    </subcellularLocation>
</comment>
<dbReference type="GO" id="GO:0009279">
    <property type="term" value="C:cell outer membrane"/>
    <property type="evidence" value="ECO:0007669"/>
    <property type="project" value="UniProtKB-SubCell"/>
</dbReference>
<keyword evidence="4" id="KW-0812">Transmembrane</keyword>
<evidence type="ECO:0000313" key="7">
    <source>
        <dbReference type="EMBL" id="SVB01493.1"/>
    </source>
</evidence>
<reference evidence="7" key="1">
    <citation type="submission" date="2018-05" db="EMBL/GenBank/DDBJ databases">
        <authorList>
            <person name="Lanie J.A."/>
            <person name="Ng W.-L."/>
            <person name="Kazmierczak K.M."/>
            <person name="Andrzejewski T.M."/>
            <person name="Davidsen T.M."/>
            <person name="Wayne K.J."/>
            <person name="Tettelin H."/>
            <person name="Glass J.I."/>
            <person name="Rusch D."/>
            <person name="Podicherti R."/>
            <person name="Tsui H.-C.T."/>
            <person name="Winkler M.E."/>
        </authorList>
    </citation>
    <scope>NUCLEOTIDE SEQUENCE</scope>
</reference>
<dbReference type="GO" id="GO:0015288">
    <property type="term" value="F:porin activity"/>
    <property type="evidence" value="ECO:0007669"/>
    <property type="project" value="TreeGrafter"/>
</dbReference>
<dbReference type="AlphaFoldDB" id="A0A382AKG3"/>
<evidence type="ECO:0000256" key="3">
    <source>
        <dbReference type="ARBA" id="ARBA00022452"/>
    </source>
</evidence>
<dbReference type="InterPro" id="IPR003423">
    <property type="entry name" value="OMP_efflux"/>
</dbReference>